<dbReference type="EMBL" id="BKCJ010010365">
    <property type="protein sequence ID" value="GEU91257.1"/>
    <property type="molecule type" value="Genomic_DNA"/>
</dbReference>
<dbReference type="SUPFAM" id="SSF56672">
    <property type="entry name" value="DNA/RNA polymerases"/>
    <property type="match status" value="1"/>
</dbReference>
<evidence type="ECO:0000259" key="7">
    <source>
        <dbReference type="Pfam" id="PF17917"/>
    </source>
</evidence>
<evidence type="ECO:0000256" key="6">
    <source>
        <dbReference type="ARBA" id="ARBA00022918"/>
    </source>
</evidence>
<organism evidence="8">
    <name type="scientific">Tanacetum cinerariifolium</name>
    <name type="common">Dalmatian daisy</name>
    <name type="synonym">Chrysanthemum cinerariifolium</name>
    <dbReference type="NCBI Taxonomy" id="118510"/>
    <lineage>
        <taxon>Eukaryota</taxon>
        <taxon>Viridiplantae</taxon>
        <taxon>Streptophyta</taxon>
        <taxon>Embryophyta</taxon>
        <taxon>Tracheophyta</taxon>
        <taxon>Spermatophyta</taxon>
        <taxon>Magnoliopsida</taxon>
        <taxon>eudicotyledons</taxon>
        <taxon>Gunneridae</taxon>
        <taxon>Pentapetalae</taxon>
        <taxon>asterids</taxon>
        <taxon>campanulids</taxon>
        <taxon>Asterales</taxon>
        <taxon>Asteraceae</taxon>
        <taxon>Asteroideae</taxon>
        <taxon>Anthemideae</taxon>
        <taxon>Anthemidinae</taxon>
        <taxon>Tanacetum</taxon>
    </lineage>
</organism>
<feature type="domain" description="Reverse transcriptase RNase H-like" evidence="7">
    <location>
        <begin position="150"/>
        <end position="191"/>
    </location>
</feature>
<keyword evidence="1" id="KW-0808">Transferase</keyword>
<evidence type="ECO:0000313" key="8">
    <source>
        <dbReference type="EMBL" id="GEU91257.1"/>
    </source>
</evidence>
<keyword evidence="3" id="KW-0540">Nuclease</keyword>
<evidence type="ECO:0000256" key="4">
    <source>
        <dbReference type="ARBA" id="ARBA00022759"/>
    </source>
</evidence>
<dbReference type="Pfam" id="PF17917">
    <property type="entry name" value="RT_RNaseH"/>
    <property type="match status" value="1"/>
</dbReference>
<name>A0A6L2P072_TANCI</name>
<keyword evidence="5" id="KW-0378">Hydrolase</keyword>
<protein>
    <submittedName>
        <fullName evidence="8">Putative reverse transcriptase domain-containing protein</fullName>
    </submittedName>
</protein>
<dbReference type="GO" id="GO:0004519">
    <property type="term" value="F:endonuclease activity"/>
    <property type="evidence" value="ECO:0007669"/>
    <property type="project" value="UniProtKB-KW"/>
</dbReference>
<keyword evidence="6 8" id="KW-0695">RNA-directed DNA polymerase</keyword>
<gene>
    <name evidence="8" type="ORF">Tci_063235</name>
</gene>
<evidence type="ECO:0000256" key="3">
    <source>
        <dbReference type="ARBA" id="ARBA00022722"/>
    </source>
</evidence>
<comment type="caution">
    <text evidence="8">The sequence shown here is derived from an EMBL/GenBank/DDBJ whole genome shotgun (WGS) entry which is preliminary data.</text>
</comment>
<keyword evidence="2" id="KW-0548">Nucleotidyltransferase</keyword>
<dbReference type="InterPro" id="IPR043502">
    <property type="entry name" value="DNA/RNA_pol_sf"/>
</dbReference>
<dbReference type="AlphaFoldDB" id="A0A6L2P072"/>
<sequence length="223" mass="25569">MPPPANRRRKTSPVTCPARFSRLCRTLQPFQPSPSPLLRTTASTTATLAALPADTAAVAGCGWRISHHSQRNTYKTLRKPCFSRLLFHAWSCSPPNHHRGGGRTTVQPPQPYLVVSGSDGATLNSVSGWYMLASLDGTERGYRRMWTWLWRHYLYGTKYVVFTDHKSLQYILNQKELNMRQHRWIELLSDYDREIRYHPGKAIVVVNALSRDWSSTTYTSKYV</sequence>
<accession>A0A6L2P072</accession>
<dbReference type="InterPro" id="IPR041373">
    <property type="entry name" value="RT_RNaseH"/>
</dbReference>
<evidence type="ECO:0000256" key="5">
    <source>
        <dbReference type="ARBA" id="ARBA00022801"/>
    </source>
</evidence>
<dbReference type="GO" id="GO:0016787">
    <property type="term" value="F:hydrolase activity"/>
    <property type="evidence" value="ECO:0007669"/>
    <property type="project" value="UniProtKB-KW"/>
</dbReference>
<dbReference type="CDD" id="cd09274">
    <property type="entry name" value="RNase_HI_RT_Ty3"/>
    <property type="match status" value="1"/>
</dbReference>
<keyword evidence="4" id="KW-0255">Endonuclease</keyword>
<proteinExistence type="predicted"/>
<dbReference type="PANTHER" id="PTHR34072:SF52">
    <property type="entry name" value="RIBONUCLEASE H"/>
    <property type="match status" value="1"/>
</dbReference>
<dbReference type="PANTHER" id="PTHR34072">
    <property type="entry name" value="ENZYMATIC POLYPROTEIN-RELATED"/>
    <property type="match status" value="1"/>
</dbReference>
<reference evidence="8" key="1">
    <citation type="journal article" date="2019" name="Sci. Rep.">
        <title>Draft genome of Tanacetum cinerariifolium, the natural source of mosquito coil.</title>
        <authorList>
            <person name="Yamashiro T."/>
            <person name="Shiraishi A."/>
            <person name="Satake H."/>
            <person name="Nakayama K."/>
        </authorList>
    </citation>
    <scope>NUCLEOTIDE SEQUENCE</scope>
</reference>
<evidence type="ECO:0000256" key="2">
    <source>
        <dbReference type="ARBA" id="ARBA00022695"/>
    </source>
</evidence>
<dbReference type="GO" id="GO:0003964">
    <property type="term" value="F:RNA-directed DNA polymerase activity"/>
    <property type="evidence" value="ECO:0007669"/>
    <property type="project" value="UniProtKB-KW"/>
</dbReference>
<evidence type="ECO:0000256" key="1">
    <source>
        <dbReference type="ARBA" id="ARBA00022679"/>
    </source>
</evidence>